<comment type="caution">
    <text evidence="4">The sequence shown here is derived from an EMBL/GenBank/DDBJ whole genome shotgun (WGS) entry which is preliminary data.</text>
</comment>
<evidence type="ECO:0000256" key="1">
    <source>
        <dbReference type="ARBA" id="ARBA00007287"/>
    </source>
</evidence>
<dbReference type="CDD" id="cd09124">
    <property type="entry name" value="PLDc_like_TrmB_middle"/>
    <property type="match status" value="1"/>
</dbReference>
<feature type="domain" description="Transcription regulator TrmB N-terminal" evidence="2">
    <location>
        <begin position="10"/>
        <end position="78"/>
    </location>
</feature>
<feature type="domain" description="Transcription regulator TrmB C-terminal" evidence="3">
    <location>
        <begin position="109"/>
        <end position="349"/>
    </location>
</feature>
<proteinExistence type="inferred from homology"/>
<dbReference type="Pfam" id="PF11495">
    <property type="entry name" value="Regulator_TrmB"/>
    <property type="match status" value="1"/>
</dbReference>
<gene>
    <name evidence="4" type="ORF">ACFQGB_02670</name>
</gene>
<evidence type="ECO:0000313" key="4">
    <source>
        <dbReference type="EMBL" id="MFC6951757.1"/>
    </source>
</evidence>
<reference evidence="4 5" key="1">
    <citation type="journal article" date="2019" name="Int. J. Syst. Evol. Microbiol.">
        <title>The Global Catalogue of Microorganisms (GCM) 10K type strain sequencing project: providing services to taxonomists for standard genome sequencing and annotation.</title>
        <authorList>
            <consortium name="The Broad Institute Genomics Platform"/>
            <consortium name="The Broad Institute Genome Sequencing Center for Infectious Disease"/>
            <person name="Wu L."/>
            <person name="Ma J."/>
        </authorList>
    </citation>
    <scope>NUCLEOTIDE SEQUENCE [LARGE SCALE GENOMIC DNA]</scope>
    <source>
        <strain evidence="4 5">GX26</strain>
    </source>
</reference>
<dbReference type="InterPro" id="IPR036390">
    <property type="entry name" value="WH_DNA-bd_sf"/>
</dbReference>
<dbReference type="InterPro" id="IPR036388">
    <property type="entry name" value="WH-like_DNA-bd_sf"/>
</dbReference>
<evidence type="ECO:0000259" key="3">
    <source>
        <dbReference type="Pfam" id="PF11495"/>
    </source>
</evidence>
<dbReference type="InterPro" id="IPR021586">
    <property type="entry name" value="Tscrpt_reg_TrmB_C"/>
</dbReference>
<dbReference type="InterPro" id="IPR002831">
    <property type="entry name" value="Tscrpt_reg_TrmB_N"/>
</dbReference>
<accession>A0ABD5V8N1</accession>
<dbReference type="InterPro" id="IPR051797">
    <property type="entry name" value="TrmB-like"/>
</dbReference>
<dbReference type="PANTHER" id="PTHR34293:SF1">
    <property type="entry name" value="HTH-TYPE TRANSCRIPTIONAL REGULATOR TRMBL2"/>
    <property type="match status" value="1"/>
</dbReference>
<name>A0ABD5V8N1_9EURY</name>
<evidence type="ECO:0000313" key="5">
    <source>
        <dbReference type="Proteomes" id="UP001596395"/>
    </source>
</evidence>
<protein>
    <submittedName>
        <fullName evidence="4">TrmB family transcriptional regulator</fullName>
    </submittedName>
</protein>
<dbReference type="Gene3D" id="1.10.10.10">
    <property type="entry name" value="Winged helix-like DNA-binding domain superfamily/Winged helix DNA-binding domain"/>
    <property type="match status" value="1"/>
</dbReference>
<evidence type="ECO:0000259" key="2">
    <source>
        <dbReference type="Pfam" id="PF01978"/>
    </source>
</evidence>
<dbReference type="EMBL" id="JBHSXN010000001">
    <property type="protein sequence ID" value="MFC6951757.1"/>
    <property type="molecule type" value="Genomic_DNA"/>
</dbReference>
<sequence>MEDTSLTDRLERLGLSEKEIDTYLSILDHGEAKASTIADDAGVSKRYVYSVSEQLEDRGFVDVNDHAVPTLIRANPPEEVVERLSAELSSLGPDLAARWNRVTEERREFEIIKAQSTVVKRIREFLASAEDEVTLSVPAKLLPEIEDELRETVDRNVLVFLLLTGDESTAVDVASDVAPASVVRVWTERAPVLFSVDTQLGLFAPYELLARSNAGQQAVAIAQEQLVPILTGSFFGNYWPIAEEAHVADPEPLPTDYQSFRHAVFAATRYQNQDEPIVATVDARPVKDDDGYRELTGRVVDVRQGLVNPPNSRFAVENALVLDVDGDRVTVGGPGAFLEDYEARGVTLEHADD</sequence>
<organism evidence="4 5">
    <name type="scientific">Halorubellus litoreus</name>
    <dbReference type="NCBI Taxonomy" id="755308"/>
    <lineage>
        <taxon>Archaea</taxon>
        <taxon>Methanobacteriati</taxon>
        <taxon>Methanobacteriota</taxon>
        <taxon>Stenosarchaea group</taxon>
        <taxon>Halobacteria</taxon>
        <taxon>Halobacteriales</taxon>
        <taxon>Halorubellaceae</taxon>
        <taxon>Halorubellus</taxon>
    </lineage>
</organism>
<dbReference type="AlphaFoldDB" id="A0ABD5V8N1"/>
<comment type="similarity">
    <text evidence="1">Belongs to the transcriptional regulator TrmB family.</text>
</comment>
<dbReference type="Pfam" id="PF01978">
    <property type="entry name" value="TrmB"/>
    <property type="match status" value="1"/>
</dbReference>
<dbReference type="PANTHER" id="PTHR34293">
    <property type="entry name" value="HTH-TYPE TRANSCRIPTIONAL REGULATOR TRMBL2"/>
    <property type="match status" value="1"/>
</dbReference>
<dbReference type="SUPFAM" id="SSF46785">
    <property type="entry name" value="Winged helix' DNA-binding domain"/>
    <property type="match status" value="1"/>
</dbReference>
<dbReference type="SUPFAM" id="SSF159071">
    <property type="entry name" value="TrmB C-terminal domain-like"/>
    <property type="match status" value="1"/>
</dbReference>
<keyword evidence="5" id="KW-1185">Reference proteome</keyword>
<dbReference type="RefSeq" id="WP_336348772.1">
    <property type="nucleotide sequence ID" value="NZ_JAZAQL010000001.1"/>
</dbReference>
<dbReference type="Proteomes" id="UP001596395">
    <property type="component" value="Unassembled WGS sequence"/>
</dbReference>